<evidence type="ECO:0000256" key="1">
    <source>
        <dbReference type="SAM" id="Phobius"/>
    </source>
</evidence>
<evidence type="ECO:0000313" key="3">
    <source>
        <dbReference type="WBParaSite" id="SVE_0083200.1"/>
    </source>
</evidence>
<dbReference type="AlphaFoldDB" id="A0A0K0EWD2"/>
<dbReference type="WBParaSite" id="SVE_0083200.1">
    <property type="protein sequence ID" value="SVE_0083200.1"/>
    <property type="gene ID" value="SVE_0083200"/>
</dbReference>
<keyword evidence="1" id="KW-0812">Transmembrane</keyword>
<protein>
    <submittedName>
        <fullName evidence="3">Uncharacterized protein</fullName>
    </submittedName>
</protein>
<keyword evidence="2" id="KW-1185">Reference proteome</keyword>
<dbReference type="Proteomes" id="UP000035680">
    <property type="component" value="Unassembled WGS sequence"/>
</dbReference>
<sequence length="118" mass="12881">MNKTAQKDPPPTSGDGLVKVPNELIPNVTECFGSGNFNNDIIHRESSNGAVDLIILIIIIIVSAIVVGTVTFFLKKKSKKNKLLKTVTLTGIETKFNDIKAKEIQQPSLSERKECEGT</sequence>
<proteinExistence type="predicted"/>
<reference evidence="2" key="1">
    <citation type="submission" date="2014-07" db="EMBL/GenBank/DDBJ databases">
        <authorList>
            <person name="Martin A.A"/>
            <person name="De Silva N."/>
        </authorList>
    </citation>
    <scope>NUCLEOTIDE SEQUENCE</scope>
</reference>
<feature type="transmembrane region" description="Helical" evidence="1">
    <location>
        <begin position="53"/>
        <end position="74"/>
    </location>
</feature>
<reference evidence="3" key="2">
    <citation type="submission" date="2015-08" db="UniProtKB">
        <authorList>
            <consortium name="WormBaseParasite"/>
        </authorList>
    </citation>
    <scope>IDENTIFICATION</scope>
</reference>
<name>A0A0K0EWD2_STRVS</name>
<organism evidence="2 3">
    <name type="scientific">Strongyloides venezuelensis</name>
    <name type="common">Threadworm</name>
    <dbReference type="NCBI Taxonomy" id="75913"/>
    <lineage>
        <taxon>Eukaryota</taxon>
        <taxon>Metazoa</taxon>
        <taxon>Ecdysozoa</taxon>
        <taxon>Nematoda</taxon>
        <taxon>Chromadorea</taxon>
        <taxon>Rhabditida</taxon>
        <taxon>Tylenchina</taxon>
        <taxon>Panagrolaimomorpha</taxon>
        <taxon>Strongyloidoidea</taxon>
        <taxon>Strongyloididae</taxon>
        <taxon>Strongyloides</taxon>
    </lineage>
</organism>
<evidence type="ECO:0000313" key="2">
    <source>
        <dbReference type="Proteomes" id="UP000035680"/>
    </source>
</evidence>
<accession>A0A0K0EWD2</accession>
<keyword evidence="1" id="KW-0472">Membrane</keyword>
<keyword evidence="1" id="KW-1133">Transmembrane helix</keyword>